<comment type="caution">
    <text evidence="2">The sequence shown here is derived from an EMBL/GenBank/DDBJ whole genome shotgun (WGS) entry which is preliminary data.</text>
</comment>
<gene>
    <name evidence="2" type="ORF">PIB30_034331</name>
</gene>
<dbReference type="InterPro" id="IPR044824">
    <property type="entry name" value="MAIN-like"/>
</dbReference>
<dbReference type="PANTHER" id="PTHR46033:SF8">
    <property type="entry name" value="PROTEIN MAINTENANCE OF MERISTEMS-LIKE"/>
    <property type="match status" value="1"/>
</dbReference>
<dbReference type="EMBL" id="JASCZI010090780">
    <property type="protein sequence ID" value="MED6146417.1"/>
    <property type="molecule type" value="Genomic_DNA"/>
</dbReference>
<proteinExistence type="predicted"/>
<organism evidence="2 3">
    <name type="scientific">Stylosanthes scabra</name>
    <dbReference type="NCBI Taxonomy" id="79078"/>
    <lineage>
        <taxon>Eukaryota</taxon>
        <taxon>Viridiplantae</taxon>
        <taxon>Streptophyta</taxon>
        <taxon>Embryophyta</taxon>
        <taxon>Tracheophyta</taxon>
        <taxon>Spermatophyta</taxon>
        <taxon>Magnoliopsida</taxon>
        <taxon>eudicotyledons</taxon>
        <taxon>Gunneridae</taxon>
        <taxon>Pentapetalae</taxon>
        <taxon>rosids</taxon>
        <taxon>fabids</taxon>
        <taxon>Fabales</taxon>
        <taxon>Fabaceae</taxon>
        <taxon>Papilionoideae</taxon>
        <taxon>50 kb inversion clade</taxon>
        <taxon>dalbergioids sensu lato</taxon>
        <taxon>Dalbergieae</taxon>
        <taxon>Pterocarpus clade</taxon>
        <taxon>Stylosanthes</taxon>
    </lineage>
</organism>
<evidence type="ECO:0000313" key="3">
    <source>
        <dbReference type="Proteomes" id="UP001341840"/>
    </source>
</evidence>
<feature type="region of interest" description="Disordered" evidence="1">
    <location>
        <begin position="1"/>
        <end position="28"/>
    </location>
</feature>
<evidence type="ECO:0000256" key="1">
    <source>
        <dbReference type="SAM" id="MobiDB-lite"/>
    </source>
</evidence>
<feature type="compositionally biased region" description="Low complexity" evidence="1">
    <location>
        <begin position="13"/>
        <end position="28"/>
    </location>
</feature>
<dbReference type="Proteomes" id="UP001341840">
    <property type="component" value="Unassembled WGS sequence"/>
</dbReference>
<reference evidence="2 3" key="1">
    <citation type="journal article" date="2023" name="Plants (Basel)">
        <title>Bridging the Gap: Combining Genomics and Transcriptomics Approaches to Understand Stylosanthes scabra, an Orphan Legume from the Brazilian Caatinga.</title>
        <authorList>
            <person name="Ferreira-Neto J.R.C."/>
            <person name="da Silva M.D."/>
            <person name="Binneck E."/>
            <person name="de Melo N.F."/>
            <person name="da Silva R.H."/>
            <person name="de Melo A.L.T.M."/>
            <person name="Pandolfi V."/>
            <person name="Bustamante F.O."/>
            <person name="Brasileiro-Vidal A.C."/>
            <person name="Benko-Iseppon A.M."/>
        </authorList>
    </citation>
    <scope>NUCLEOTIDE SEQUENCE [LARGE SCALE GENOMIC DNA]</scope>
    <source>
        <tissue evidence="2">Leaves</tissue>
    </source>
</reference>
<protein>
    <submittedName>
        <fullName evidence="2">Uncharacterized protein</fullName>
    </submittedName>
</protein>
<sequence>MAPRGRSRRAVRAEPAPGLAEEAGQAAQAGEAPQAIESLLRLNREYHNPGVLIERESIIAQALFLPYACSGATDAVHGRCRFRARHPASGLRLRRSTPVSICGALEVCLPWDECTITLQDVAYHLGLRTDGEPVGGCMRDFQEHYQQQSWDMVEQYLGARPPVPPNAPKESFAIKMVWLRQRLQHIPPDADADTLR</sequence>
<keyword evidence="3" id="KW-1185">Reference proteome</keyword>
<feature type="compositionally biased region" description="Basic residues" evidence="1">
    <location>
        <begin position="1"/>
        <end position="10"/>
    </location>
</feature>
<dbReference type="PANTHER" id="PTHR46033">
    <property type="entry name" value="PROTEIN MAIN-LIKE 2"/>
    <property type="match status" value="1"/>
</dbReference>
<evidence type="ECO:0000313" key="2">
    <source>
        <dbReference type="EMBL" id="MED6146417.1"/>
    </source>
</evidence>
<accession>A0ABU6TCH8</accession>
<name>A0ABU6TCH8_9FABA</name>